<dbReference type="PANTHER" id="PTHR47993:SF234">
    <property type="entry name" value="F-BOX DOMAIN-CONTAINING PROTEIN"/>
    <property type="match status" value="1"/>
</dbReference>
<organism evidence="3 4">
    <name type="scientific">Microthlaspi erraticum</name>
    <dbReference type="NCBI Taxonomy" id="1685480"/>
    <lineage>
        <taxon>Eukaryota</taxon>
        <taxon>Viridiplantae</taxon>
        <taxon>Streptophyta</taxon>
        <taxon>Embryophyta</taxon>
        <taxon>Tracheophyta</taxon>
        <taxon>Spermatophyta</taxon>
        <taxon>Magnoliopsida</taxon>
        <taxon>eudicotyledons</taxon>
        <taxon>Gunneridae</taxon>
        <taxon>Pentapetalae</taxon>
        <taxon>rosids</taxon>
        <taxon>malvids</taxon>
        <taxon>Brassicales</taxon>
        <taxon>Brassicaceae</taxon>
        <taxon>Coluteocarpeae</taxon>
        <taxon>Microthlaspi</taxon>
    </lineage>
</organism>
<dbReference type="PANTHER" id="PTHR47993">
    <property type="entry name" value="OS09G0372900 PROTEIN-RELATED"/>
    <property type="match status" value="1"/>
</dbReference>
<proteinExistence type="predicted"/>
<feature type="domain" description="F-box associated beta-propeller type 1" evidence="2">
    <location>
        <begin position="52"/>
        <end position="137"/>
    </location>
</feature>
<name>A0A6D2JIY9_9BRAS</name>
<accession>A0A6D2JIY9</accession>
<dbReference type="EMBL" id="CACVBM020001204">
    <property type="protein sequence ID" value="CAA7039031.1"/>
    <property type="molecule type" value="Genomic_DNA"/>
</dbReference>
<dbReference type="Proteomes" id="UP000467841">
    <property type="component" value="Unassembled WGS sequence"/>
</dbReference>
<gene>
    <name evidence="3" type="ORF">MERR_LOCUS26266</name>
</gene>
<dbReference type="AlphaFoldDB" id="A0A6D2JIY9"/>
<evidence type="ECO:0000313" key="3">
    <source>
        <dbReference type="EMBL" id="CAA7039031.1"/>
    </source>
</evidence>
<dbReference type="Pfam" id="PF00646">
    <property type="entry name" value="F-box"/>
    <property type="match status" value="1"/>
</dbReference>
<evidence type="ECO:0000313" key="4">
    <source>
        <dbReference type="Proteomes" id="UP000467841"/>
    </source>
</evidence>
<dbReference type="InterPro" id="IPR036047">
    <property type="entry name" value="F-box-like_dom_sf"/>
</dbReference>
<dbReference type="OrthoDB" id="1631251at2759"/>
<keyword evidence="4" id="KW-1185">Reference proteome</keyword>
<dbReference type="InterPro" id="IPR017451">
    <property type="entry name" value="F-box-assoc_interact_dom"/>
</dbReference>
<dbReference type="NCBIfam" id="TIGR01640">
    <property type="entry name" value="F_box_assoc_1"/>
    <property type="match status" value="1"/>
</dbReference>
<sequence length="335" mass="38499">MTTISDLPWDLVEEILSRVRAPITSLGAVRFTCKRWNAYSKEREAKQQFVGFMMKNFRVCSVRFDVHGILHNDDVHEEFFQSTKKLGNVHNQVEVSQVFHCDGLLLCATRGNTGLVVWNPYLGQTRWIKPRNTYHILDKSDSWRVRNVTPDWDRGLYPGASLNGNAYFLACAPEGDGTLVCFDFTRESFGQFLPPPSSYCYYDSYITMSSLREEKLAALFQDRTHCEMEIWVTAKIERNEEVSWSKFLKFDFQFDYTVDSFFVEEEKKLAVVFDLEKSNESTKHRLGNAAYVIGEKGCLKVVNLGESNGCCIPLVCSSSYVPSLVQVNRELQETK</sequence>
<dbReference type="InterPro" id="IPR050233">
    <property type="entry name" value="A_thaliana_F-box"/>
</dbReference>
<evidence type="ECO:0008006" key="5">
    <source>
        <dbReference type="Google" id="ProtNLM"/>
    </source>
</evidence>
<reference evidence="3" key="1">
    <citation type="submission" date="2020-01" db="EMBL/GenBank/DDBJ databases">
        <authorList>
            <person name="Mishra B."/>
        </authorList>
    </citation>
    <scope>NUCLEOTIDE SEQUENCE [LARGE SCALE GENOMIC DNA]</scope>
</reference>
<dbReference type="SUPFAM" id="SSF81383">
    <property type="entry name" value="F-box domain"/>
    <property type="match status" value="1"/>
</dbReference>
<evidence type="ECO:0000259" key="2">
    <source>
        <dbReference type="Pfam" id="PF07734"/>
    </source>
</evidence>
<evidence type="ECO:0000259" key="1">
    <source>
        <dbReference type="Pfam" id="PF00646"/>
    </source>
</evidence>
<protein>
    <recommendedName>
        <fullName evidence="5">F-box domain-containing protein</fullName>
    </recommendedName>
</protein>
<dbReference type="Pfam" id="PF07734">
    <property type="entry name" value="FBA_1"/>
    <property type="match status" value="2"/>
</dbReference>
<feature type="domain" description="F-box" evidence="1">
    <location>
        <begin position="4"/>
        <end position="41"/>
    </location>
</feature>
<comment type="caution">
    <text evidence="3">The sequence shown here is derived from an EMBL/GenBank/DDBJ whole genome shotgun (WGS) entry which is preliminary data.</text>
</comment>
<dbReference type="InterPro" id="IPR001810">
    <property type="entry name" value="F-box_dom"/>
</dbReference>
<feature type="domain" description="F-box associated beta-propeller type 1" evidence="2">
    <location>
        <begin position="139"/>
        <end position="327"/>
    </location>
</feature>
<dbReference type="InterPro" id="IPR006527">
    <property type="entry name" value="F-box-assoc_dom_typ1"/>
</dbReference>